<name>A0AAF0R5D4_SOLVR</name>
<reference evidence="2" key="1">
    <citation type="submission" date="2023-08" db="EMBL/GenBank/DDBJ databases">
        <title>A de novo genome assembly of Solanum verrucosum Schlechtendal, a Mexican diploid species geographically isolated from the other diploid A-genome species in potato relatives.</title>
        <authorList>
            <person name="Hosaka K."/>
        </authorList>
    </citation>
    <scope>NUCLEOTIDE SEQUENCE</scope>
    <source>
        <tissue evidence="2">Young leaves</tissue>
    </source>
</reference>
<dbReference type="Proteomes" id="UP001234989">
    <property type="component" value="Chromosome 6"/>
</dbReference>
<dbReference type="InterPro" id="IPR055508">
    <property type="entry name" value="DUF7081"/>
</dbReference>
<dbReference type="AlphaFoldDB" id="A0AAF0R5D4"/>
<feature type="domain" description="DUF7081" evidence="1">
    <location>
        <begin position="19"/>
        <end position="75"/>
    </location>
</feature>
<proteinExistence type="predicted"/>
<dbReference type="PANTHER" id="PTHR33345:SF2">
    <property type="entry name" value="OBERON-LIKE PHD FINGER DOMAIN-CONTAINING PROTEIN"/>
    <property type="match status" value="1"/>
</dbReference>
<evidence type="ECO:0000313" key="3">
    <source>
        <dbReference type="Proteomes" id="UP001234989"/>
    </source>
</evidence>
<organism evidence="2 3">
    <name type="scientific">Solanum verrucosum</name>
    <dbReference type="NCBI Taxonomy" id="315347"/>
    <lineage>
        <taxon>Eukaryota</taxon>
        <taxon>Viridiplantae</taxon>
        <taxon>Streptophyta</taxon>
        <taxon>Embryophyta</taxon>
        <taxon>Tracheophyta</taxon>
        <taxon>Spermatophyta</taxon>
        <taxon>Magnoliopsida</taxon>
        <taxon>eudicotyledons</taxon>
        <taxon>Gunneridae</taxon>
        <taxon>Pentapetalae</taxon>
        <taxon>asterids</taxon>
        <taxon>lamiids</taxon>
        <taxon>Solanales</taxon>
        <taxon>Solanaceae</taxon>
        <taxon>Solanoideae</taxon>
        <taxon>Solaneae</taxon>
        <taxon>Solanum</taxon>
    </lineage>
</organism>
<keyword evidence="3" id="KW-1185">Reference proteome</keyword>
<evidence type="ECO:0000259" key="1">
    <source>
        <dbReference type="Pfam" id="PF23299"/>
    </source>
</evidence>
<gene>
    <name evidence="2" type="ORF">MTR67_027587</name>
</gene>
<protein>
    <recommendedName>
        <fullName evidence="1">DUF7081 domain-containing protein</fullName>
    </recommendedName>
</protein>
<accession>A0AAF0R5D4</accession>
<sequence>MGLHLESMKLGFNFIQFLSTFKDRYLYLPERFQAPKDGKKNAFRSKTSVKKYVQSQYPGMDIDQFFASFSWMIPSKKSPNSIG</sequence>
<dbReference type="Pfam" id="PF23299">
    <property type="entry name" value="DUF7081"/>
    <property type="match status" value="1"/>
</dbReference>
<evidence type="ECO:0000313" key="2">
    <source>
        <dbReference type="EMBL" id="WMV34202.1"/>
    </source>
</evidence>
<dbReference type="EMBL" id="CP133617">
    <property type="protein sequence ID" value="WMV34202.1"/>
    <property type="molecule type" value="Genomic_DNA"/>
</dbReference>
<dbReference type="PANTHER" id="PTHR33345">
    <property type="entry name" value="ADAPTER PROTEIN, PUTATIVE-RELATED"/>
    <property type="match status" value="1"/>
</dbReference>